<name>F8F108_GRAC1</name>
<dbReference type="AlphaFoldDB" id="F8F108"/>
<organism evidence="1 2">
    <name type="scientific">Gracilinema caldarium (strain ATCC 51460 / DSM 7334 / H1)</name>
    <name type="common">Treponema caldarium</name>
    <dbReference type="NCBI Taxonomy" id="744872"/>
    <lineage>
        <taxon>Bacteria</taxon>
        <taxon>Pseudomonadati</taxon>
        <taxon>Spirochaetota</taxon>
        <taxon>Spirochaetia</taxon>
        <taxon>Spirochaetales</taxon>
        <taxon>Breznakiellaceae</taxon>
        <taxon>Gracilinema</taxon>
    </lineage>
</organism>
<protein>
    <submittedName>
        <fullName evidence="1">Uncharacterized protein</fullName>
    </submittedName>
</protein>
<dbReference type="EMBL" id="CP002868">
    <property type="protein sequence ID" value="AEJ20798.1"/>
    <property type="molecule type" value="Genomic_DNA"/>
</dbReference>
<proteinExistence type="predicted"/>
<gene>
    <name evidence="1" type="ordered locus">Spica_2701</name>
</gene>
<dbReference type="HOGENOM" id="CLU_3349884_0_0_12"/>
<reference evidence="2" key="1">
    <citation type="journal article" date="2013" name="Stand. Genomic Sci.">
        <title>Genome sequence of the thermophilic fresh-water bacterium Spirochaeta caldaria type strain (H1(T)), reclassification of Spirochaeta caldaria, Spirochaeta stenostrepta, and Spirochaeta zuelzerae in the genus Treponema as Treponema caldaria comb. nov., Treponema stenostrepta comb. nov., and Treponema zuelzerae comb. nov., and emendation of the genus Treponema.</title>
        <authorList>
            <person name="Abt B."/>
            <person name="Goker M."/>
            <person name="Scheuner C."/>
            <person name="Han C."/>
            <person name="Lu M."/>
            <person name="Misra M."/>
            <person name="Lapidus A."/>
            <person name="Nolan M."/>
            <person name="Lucas S."/>
            <person name="Hammon N."/>
            <person name="Deshpande S."/>
            <person name="Cheng J.F."/>
            <person name="Tapia R."/>
            <person name="Goodwin L.A."/>
            <person name="Pitluck S."/>
            <person name="Liolios K."/>
            <person name="Pagani I."/>
            <person name="Ivanova N."/>
            <person name="Mavromatis K."/>
            <person name="Mikhailova N."/>
            <person name="Huntemann M."/>
            <person name="Pati A."/>
            <person name="Chen A."/>
            <person name="Palaniappan K."/>
            <person name="Land M."/>
            <person name="Hauser L."/>
            <person name="Jeffries C.D."/>
            <person name="Rohde M."/>
            <person name="Spring S."/>
            <person name="Gronow S."/>
            <person name="Detter J.C."/>
            <person name="Bristow J."/>
            <person name="Eisen J.A."/>
            <person name="Markowitz V."/>
            <person name="Hugenholtz P."/>
            <person name="Kyrpides N.C."/>
            <person name="Woyke T."/>
            <person name="Klenk H.P."/>
        </authorList>
    </citation>
    <scope>NUCLEOTIDE SEQUENCE</scope>
    <source>
        <strain evidence="2">ATCC 51460 / DSM 7334 / H1</strain>
    </source>
</reference>
<accession>F8F108</accession>
<dbReference type="Proteomes" id="UP000000503">
    <property type="component" value="Chromosome"/>
</dbReference>
<evidence type="ECO:0000313" key="1">
    <source>
        <dbReference type="EMBL" id="AEJ20798.1"/>
    </source>
</evidence>
<sequence>MSDNSIIITDIQKRIYTLRMDIQAIAMLENLKKVGLV</sequence>
<evidence type="ECO:0000313" key="2">
    <source>
        <dbReference type="Proteomes" id="UP000000503"/>
    </source>
</evidence>
<dbReference type="STRING" id="744872.Spica_2701"/>
<keyword evidence="2" id="KW-1185">Reference proteome</keyword>
<dbReference type="KEGG" id="scd:Spica_2701"/>